<evidence type="ECO:0000256" key="1">
    <source>
        <dbReference type="SAM" id="MobiDB-lite"/>
    </source>
</evidence>
<keyword evidence="3" id="KW-1185">Reference proteome</keyword>
<protein>
    <recommendedName>
        <fullName evidence="4">Secreted protein</fullName>
    </recommendedName>
</protein>
<feature type="compositionally biased region" description="Basic and acidic residues" evidence="1">
    <location>
        <begin position="20"/>
        <end position="30"/>
    </location>
</feature>
<proteinExistence type="predicted"/>
<organism evidence="2 3">
    <name type="scientific">Streptomyces plumbiresistens</name>
    <dbReference type="NCBI Taxonomy" id="511811"/>
    <lineage>
        <taxon>Bacteria</taxon>
        <taxon>Bacillati</taxon>
        <taxon>Actinomycetota</taxon>
        <taxon>Actinomycetes</taxon>
        <taxon>Kitasatosporales</taxon>
        <taxon>Streptomycetaceae</taxon>
        <taxon>Streptomyces</taxon>
    </lineage>
</organism>
<comment type="caution">
    <text evidence="2">The sequence shown here is derived from an EMBL/GenBank/DDBJ whole genome shotgun (WGS) entry which is preliminary data.</text>
</comment>
<gene>
    <name evidence="2" type="ORF">GCM10022232_93360</name>
</gene>
<evidence type="ECO:0008006" key="4">
    <source>
        <dbReference type="Google" id="ProtNLM"/>
    </source>
</evidence>
<accession>A0ABP7TY17</accession>
<sequence>MHRAFIAAFATTTATRASRHHSDEDKDGPRAVRPSKAPLDHQGVPDVPATLRGPIGDEPGVAMREGGGGDAVISGHRASWRRVSPATVKHGQDGSVETAEHPASMQHGLARCWCGSDVAAGPDDHPSPAAPHIRARHDDVSSHLRRSPTLCRQPKTLPPA</sequence>
<evidence type="ECO:0000313" key="3">
    <source>
        <dbReference type="Proteomes" id="UP001500456"/>
    </source>
</evidence>
<reference evidence="3" key="1">
    <citation type="journal article" date="2019" name="Int. J. Syst. Evol. Microbiol.">
        <title>The Global Catalogue of Microorganisms (GCM) 10K type strain sequencing project: providing services to taxonomists for standard genome sequencing and annotation.</title>
        <authorList>
            <consortium name="The Broad Institute Genomics Platform"/>
            <consortium name="The Broad Institute Genome Sequencing Center for Infectious Disease"/>
            <person name="Wu L."/>
            <person name="Ma J."/>
        </authorList>
    </citation>
    <scope>NUCLEOTIDE SEQUENCE [LARGE SCALE GENOMIC DNA]</scope>
    <source>
        <strain evidence="3">JCM 16924</strain>
    </source>
</reference>
<feature type="region of interest" description="Disordered" evidence="1">
    <location>
        <begin position="10"/>
        <end position="103"/>
    </location>
</feature>
<name>A0ABP7TY17_9ACTN</name>
<dbReference type="EMBL" id="BAAAZX010000064">
    <property type="protein sequence ID" value="GAA4032791.1"/>
    <property type="molecule type" value="Genomic_DNA"/>
</dbReference>
<feature type="region of interest" description="Disordered" evidence="1">
    <location>
        <begin position="118"/>
        <end position="160"/>
    </location>
</feature>
<dbReference type="Proteomes" id="UP001500456">
    <property type="component" value="Unassembled WGS sequence"/>
</dbReference>
<evidence type="ECO:0000313" key="2">
    <source>
        <dbReference type="EMBL" id="GAA4032791.1"/>
    </source>
</evidence>